<dbReference type="STRING" id="477641.MODMU_3092"/>
<organism evidence="1 2">
    <name type="scientific">Modestobacter italicus (strain DSM 44449 / CECT 9708 / BC 501)</name>
    <dbReference type="NCBI Taxonomy" id="2732864"/>
    <lineage>
        <taxon>Bacteria</taxon>
        <taxon>Bacillati</taxon>
        <taxon>Actinomycetota</taxon>
        <taxon>Actinomycetes</taxon>
        <taxon>Geodermatophilales</taxon>
        <taxon>Geodermatophilaceae</taxon>
        <taxon>Modestobacter</taxon>
    </lineage>
</organism>
<gene>
    <name evidence="1" type="ordered locus">MODMU_3092</name>
</gene>
<dbReference type="OMA" id="REDRNLC"/>
<accession>I4EYQ4</accession>
<dbReference type="OrthoDB" id="8781389at2"/>
<reference evidence="1 2" key="1">
    <citation type="journal article" date="2012" name="J. Bacteriol.">
        <title>Genome Sequence of Radiation-Resistant Modestobacter marinus Strain BC501, a Representative Actinobacterium That Thrives on Calcareous Stone Surfaces.</title>
        <authorList>
            <person name="Normand P."/>
            <person name="Gury J."/>
            <person name="Pujic P."/>
            <person name="Chouaia B."/>
            <person name="Crotti E."/>
            <person name="Brusetti L."/>
            <person name="Daffonchio D."/>
            <person name="Vacherie B."/>
            <person name="Barbe V."/>
            <person name="Medigue C."/>
            <person name="Calteau A."/>
            <person name="Ghodhbane-Gtari F."/>
            <person name="Essoussi I."/>
            <person name="Nouioui I."/>
            <person name="Abbassi-Ghozzi I."/>
            <person name="Gtari M."/>
        </authorList>
    </citation>
    <scope>NUCLEOTIDE SEQUENCE [LARGE SCALE GENOMIC DNA]</scope>
    <source>
        <strain evidence="2">BC 501</strain>
    </source>
</reference>
<dbReference type="HOGENOM" id="CLU_034193_0_0_11"/>
<dbReference type="EMBL" id="FO203431">
    <property type="protein sequence ID" value="CCH88517.1"/>
    <property type="molecule type" value="Genomic_DNA"/>
</dbReference>
<dbReference type="KEGG" id="mmar:MODMU_3092"/>
<dbReference type="eggNOG" id="ENOG502ZB2S">
    <property type="taxonomic scope" value="Bacteria"/>
</dbReference>
<evidence type="ECO:0000313" key="2">
    <source>
        <dbReference type="Proteomes" id="UP000006461"/>
    </source>
</evidence>
<dbReference type="AlphaFoldDB" id="I4EYQ4"/>
<proteinExistence type="predicted"/>
<protein>
    <submittedName>
        <fullName evidence="1">Uncharacterized protein</fullName>
    </submittedName>
</protein>
<dbReference type="Proteomes" id="UP000006461">
    <property type="component" value="Chromosome"/>
</dbReference>
<keyword evidence="2" id="KW-1185">Reference proteome</keyword>
<evidence type="ECO:0000313" key="1">
    <source>
        <dbReference type="EMBL" id="CCH88517.1"/>
    </source>
</evidence>
<name>I4EYQ4_MODI5</name>
<sequence>MAVDIEQQINRVWTPDVRPTVAEAWRCYGAGAYRACIALTWAAVCADLIDKIIRLADEGEGDAASFATKVASARAAGISVDGVRDMQEVERICLDTAVKLDVLDDVTARELERLREDRHLCVHPSLRGFGETYAPTAEYARAHLAVALDELLTQPPVQGRKAVQQLVAYVMDPQFVSSPGHITHVFHDRVRPNTRRQLIELAVKHAVLELPVEEPPGGRVVAERMHEVVQAFLARDRDAVTPAISKVMDRLAALDSAGLTGAIGRVGDLDVLWELLPAPLVDRIADMLAAAQLPTHADSLAMEDLTPEQVDLLSPVGSAAARARIPLLVTRFGELTVEGRASVMARRVSRSLVMHVPEILRDAYSFRAAEGLTQRVVLPYAPLLDLSLLEKALMAWAENSQCRTAMAMQEHAARLYEATSHLRPADRDLWKRFVERVREVGPGDSYYRYENVERLFAEKF</sequence>